<feature type="signal peptide" evidence="1">
    <location>
        <begin position="1"/>
        <end position="23"/>
    </location>
</feature>
<evidence type="ECO:0000313" key="2">
    <source>
        <dbReference type="EMBL" id="VCU07025.1"/>
    </source>
</evidence>
<keyword evidence="1" id="KW-0732">Signal</keyword>
<organism evidence="2 3">
    <name type="scientific">Rhodoplanes serenus</name>
    <dbReference type="NCBI Taxonomy" id="200615"/>
    <lineage>
        <taxon>Bacteria</taxon>
        <taxon>Pseudomonadati</taxon>
        <taxon>Pseudomonadota</taxon>
        <taxon>Alphaproteobacteria</taxon>
        <taxon>Hyphomicrobiales</taxon>
        <taxon>Nitrobacteraceae</taxon>
        <taxon>Rhodoplanes</taxon>
    </lineage>
</organism>
<dbReference type="AlphaFoldDB" id="A0A447CPI5"/>
<sequence>MKRLTSTKWLAWLAAPSAVTAGAALLLGLGVAAPPPAAAQSAAGVPVAGVPAAVVEDVKGKVSGLEFMDYVEAGRVIKLGTKDMVVLGYLKSCWRETITGGTVVVGAESSLVHLGTIDRVKVACDPAATLGSRQATESAATVFRGMAPGQAPGAEGPQPPVLYGLSPVFEVKEPDTLVIERTDKVGERRAIALRGKTLVRGRFYDLAKSDTALAAGGTYVASLGGRKVAFRIAPDARAGATPAIGRLVRFD</sequence>
<name>A0A447CPI5_9BRAD</name>
<keyword evidence="3" id="KW-1185">Reference proteome</keyword>
<evidence type="ECO:0008006" key="4">
    <source>
        <dbReference type="Google" id="ProtNLM"/>
    </source>
</evidence>
<protein>
    <recommendedName>
        <fullName evidence="4">DUF5666 domain-containing protein</fullName>
    </recommendedName>
</protein>
<evidence type="ECO:0000313" key="3">
    <source>
        <dbReference type="Proteomes" id="UP000289200"/>
    </source>
</evidence>
<comment type="caution">
    <text evidence="2">The sequence shown here is derived from an EMBL/GenBank/DDBJ whole genome shotgun (WGS) entry which is preliminary data.</text>
</comment>
<dbReference type="RefSeq" id="WP_244601412.1">
    <property type="nucleotide sequence ID" value="NZ_UWOC01000008.1"/>
</dbReference>
<evidence type="ECO:0000256" key="1">
    <source>
        <dbReference type="SAM" id="SignalP"/>
    </source>
</evidence>
<dbReference type="Proteomes" id="UP000289200">
    <property type="component" value="Unassembled WGS sequence"/>
</dbReference>
<proteinExistence type="predicted"/>
<feature type="chain" id="PRO_5019002940" description="DUF5666 domain-containing protein" evidence="1">
    <location>
        <begin position="24"/>
        <end position="251"/>
    </location>
</feature>
<reference evidence="3" key="1">
    <citation type="submission" date="2018-10" db="EMBL/GenBank/DDBJ databases">
        <authorList>
            <person name="Peiro R."/>
            <person name="Begona"/>
            <person name="Cbmso G."/>
            <person name="Lopez M."/>
            <person name="Gonzalez S."/>
            <person name="Sacristan E."/>
            <person name="Castillo E."/>
        </authorList>
    </citation>
    <scope>NUCLEOTIDE SEQUENCE [LARGE SCALE GENOMIC DNA]</scope>
</reference>
<accession>A0A447CPI5</accession>
<gene>
    <name evidence="2" type="ORF">RHODGE_RHODGE_00115</name>
</gene>
<dbReference type="EMBL" id="UWOC01000008">
    <property type="protein sequence ID" value="VCU07025.1"/>
    <property type="molecule type" value="Genomic_DNA"/>
</dbReference>